<dbReference type="STRING" id="401625.A0A0P1BIP3"/>
<proteinExistence type="predicted"/>
<dbReference type="AlphaFoldDB" id="A0A0P1BIP3"/>
<dbReference type="Pfam" id="PF24560">
    <property type="entry name" value="zf-C2H2_OTU1_C"/>
    <property type="match status" value="1"/>
</dbReference>
<feature type="domain" description="OTU" evidence="11">
    <location>
        <begin position="197"/>
        <end position="321"/>
    </location>
</feature>
<dbReference type="Proteomes" id="UP000054845">
    <property type="component" value="Unassembled WGS sequence"/>
</dbReference>
<dbReference type="GO" id="GO:0030968">
    <property type="term" value="P:endoplasmic reticulum unfolded protein response"/>
    <property type="evidence" value="ECO:0007669"/>
    <property type="project" value="TreeGrafter"/>
</dbReference>
<evidence type="ECO:0000313" key="12">
    <source>
        <dbReference type="EMBL" id="CEH16140.1"/>
    </source>
</evidence>
<dbReference type="GO" id="GO:0016579">
    <property type="term" value="P:protein deubiquitination"/>
    <property type="evidence" value="ECO:0007669"/>
    <property type="project" value="TreeGrafter"/>
</dbReference>
<dbReference type="SUPFAM" id="SSF54001">
    <property type="entry name" value="Cysteine proteinases"/>
    <property type="match status" value="1"/>
</dbReference>
<name>A0A0P1BIP3_9BASI</name>
<dbReference type="InterPro" id="IPR048857">
    <property type="entry name" value="OTU1_Ubl"/>
</dbReference>
<dbReference type="CDD" id="cd22745">
    <property type="entry name" value="OTU_OTU1"/>
    <property type="match status" value="1"/>
</dbReference>
<dbReference type="EMBL" id="CCYA01000278">
    <property type="protein sequence ID" value="CEH16140.1"/>
    <property type="molecule type" value="Genomic_DNA"/>
</dbReference>
<keyword evidence="9" id="KW-0963">Cytoplasm</keyword>
<organism evidence="12 13">
    <name type="scientific">Ceraceosorus bombacis</name>
    <dbReference type="NCBI Taxonomy" id="401625"/>
    <lineage>
        <taxon>Eukaryota</taxon>
        <taxon>Fungi</taxon>
        <taxon>Dikarya</taxon>
        <taxon>Basidiomycota</taxon>
        <taxon>Ustilaginomycotina</taxon>
        <taxon>Exobasidiomycetes</taxon>
        <taxon>Ceraceosorales</taxon>
        <taxon>Ceraceosoraceae</taxon>
        <taxon>Ceraceosorus</taxon>
    </lineage>
</organism>
<keyword evidence="13" id="KW-1185">Reference proteome</keyword>
<keyword evidence="2 12" id="KW-0645">Protease</keyword>
<evidence type="ECO:0000256" key="3">
    <source>
        <dbReference type="ARBA" id="ARBA00022723"/>
    </source>
</evidence>
<dbReference type="EC" id="3.4.19.12" evidence="9"/>
<reference evidence="12 13" key="1">
    <citation type="submission" date="2014-09" db="EMBL/GenBank/DDBJ databases">
        <authorList>
            <person name="Magalhaes I.L.F."/>
            <person name="Oliveira U."/>
            <person name="Santos F.R."/>
            <person name="Vidigal T.H.D.A."/>
            <person name="Brescovit A.D."/>
            <person name="Santos A.J."/>
        </authorList>
    </citation>
    <scope>NUCLEOTIDE SEQUENCE [LARGE SCALE GENOMIC DNA]</scope>
</reference>
<evidence type="ECO:0000256" key="5">
    <source>
        <dbReference type="ARBA" id="ARBA00022786"/>
    </source>
</evidence>
<feature type="compositionally biased region" description="Polar residues" evidence="10">
    <location>
        <begin position="77"/>
        <end position="90"/>
    </location>
</feature>
<evidence type="ECO:0000256" key="2">
    <source>
        <dbReference type="ARBA" id="ARBA00022670"/>
    </source>
</evidence>
<dbReference type="Gene3D" id="3.90.70.80">
    <property type="match status" value="1"/>
</dbReference>
<feature type="region of interest" description="Disordered" evidence="10">
    <location>
        <begin position="77"/>
        <end position="174"/>
    </location>
</feature>
<evidence type="ECO:0000259" key="11">
    <source>
        <dbReference type="PROSITE" id="PS50802"/>
    </source>
</evidence>
<dbReference type="InterPro" id="IPR057766">
    <property type="entry name" value="Znf-C2H2_OTU1-like_C"/>
</dbReference>
<dbReference type="Gene3D" id="3.10.20.90">
    <property type="entry name" value="Phosphatidylinositol 3-kinase Catalytic Subunit, Chain A, domain 1"/>
    <property type="match status" value="1"/>
</dbReference>
<evidence type="ECO:0000256" key="1">
    <source>
        <dbReference type="ARBA" id="ARBA00000707"/>
    </source>
</evidence>
<evidence type="ECO:0000256" key="6">
    <source>
        <dbReference type="ARBA" id="ARBA00022801"/>
    </source>
</evidence>
<dbReference type="InterPro" id="IPR038765">
    <property type="entry name" value="Papain-like_cys_pep_sf"/>
</dbReference>
<keyword evidence="3" id="KW-0479">Metal-binding</keyword>
<accession>A0A0P1BIP3</accession>
<keyword evidence="4" id="KW-0863">Zinc-finger</keyword>
<evidence type="ECO:0000256" key="9">
    <source>
        <dbReference type="RuleBase" id="RU367104"/>
    </source>
</evidence>
<dbReference type="PANTHER" id="PTHR13312">
    <property type="entry name" value="HIV-INDUCED PROTEIN-7-LIKE PROTEASE"/>
    <property type="match status" value="1"/>
</dbReference>
<sequence>MIRIRHPQGTSTLHLAQVKTLQDLQKSISESCGIAALDQELRTGYPPRPLSVSTLSPGTLLSHPDIALTAGSQLTVSSKPATSSTPNRSAHTIPDTTSSASSSQSAAAAAPSASRTFTAAPSTPLPQASGNSASAAPPALKPKPPASSARFGGATTPRAGSSRAPLSSSAYTGSPAAKKSAKVADGEIHVPLDGQALTLKVVDDDNSCLFNAVSMLVKGTIGAAVCKELRQIVSSVVLSSPAEYPEVILGHDPAVYAAKMLDPKTWGGAMELSILSKHFQTELHAADVASGVVHRFGEGMGFEERAWLLYSGIHYDAIALLPTPDAPLEFGTLRFPVPPVGVEDVVLEAVQDLVSVLKKRHYYTDTSTFALKCNRCQTPLQGQKQATEHAKQTGHTEFVENE</sequence>
<evidence type="ECO:0000256" key="8">
    <source>
        <dbReference type="ARBA" id="ARBA00022833"/>
    </source>
</evidence>
<evidence type="ECO:0000256" key="10">
    <source>
        <dbReference type="SAM" id="MobiDB-lite"/>
    </source>
</evidence>
<keyword evidence="6 9" id="KW-0378">Hydrolase</keyword>
<comment type="catalytic activity">
    <reaction evidence="1 9">
        <text>Thiol-dependent hydrolysis of ester, thioester, amide, peptide and isopeptide bonds formed by the C-terminal Gly of ubiquitin (a 76-residue protein attached to proteins as an intracellular targeting signal).</text>
        <dbReference type="EC" id="3.4.19.12"/>
    </reaction>
</comment>
<comment type="subcellular location">
    <subcellularLocation>
        <location evidence="9">Cytoplasm</location>
    </subcellularLocation>
</comment>
<dbReference type="GO" id="GO:0036503">
    <property type="term" value="P:ERAD pathway"/>
    <property type="evidence" value="ECO:0007669"/>
    <property type="project" value="TreeGrafter"/>
</dbReference>
<dbReference type="InterPro" id="IPR003323">
    <property type="entry name" value="OTU_dom"/>
</dbReference>
<dbReference type="Pfam" id="PF21403">
    <property type="entry name" value="OTU1_UBXL"/>
    <property type="match status" value="1"/>
</dbReference>
<dbReference type="PROSITE" id="PS50802">
    <property type="entry name" value="OTU"/>
    <property type="match status" value="1"/>
</dbReference>
<feature type="compositionally biased region" description="Low complexity" evidence="10">
    <location>
        <begin position="96"/>
        <end position="138"/>
    </location>
</feature>
<evidence type="ECO:0000313" key="13">
    <source>
        <dbReference type="Proteomes" id="UP000054845"/>
    </source>
</evidence>
<evidence type="ECO:0000256" key="7">
    <source>
        <dbReference type="ARBA" id="ARBA00022807"/>
    </source>
</evidence>
<dbReference type="GO" id="GO:0005829">
    <property type="term" value="C:cytosol"/>
    <property type="evidence" value="ECO:0007669"/>
    <property type="project" value="TreeGrafter"/>
</dbReference>
<keyword evidence="7 9" id="KW-0788">Thiol protease</keyword>
<dbReference type="PANTHER" id="PTHR13312:SF0">
    <property type="entry name" value="UBIQUITIN THIOESTERASE OTU1"/>
    <property type="match status" value="1"/>
</dbReference>
<dbReference type="OrthoDB" id="65596at2759"/>
<dbReference type="GO" id="GO:0004843">
    <property type="term" value="F:cysteine-type deubiquitinase activity"/>
    <property type="evidence" value="ECO:0007669"/>
    <property type="project" value="UniProtKB-UniRule"/>
</dbReference>
<keyword evidence="8" id="KW-0862">Zinc</keyword>
<dbReference type="GO" id="GO:0005634">
    <property type="term" value="C:nucleus"/>
    <property type="evidence" value="ECO:0007669"/>
    <property type="project" value="TreeGrafter"/>
</dbReference>
<protein>
    <recommendedName>
        <fullName evidence="9">Ubiquitin thioesterase OTU</fullName>
        <ecNumber evidence="9">3.4.19.12</ecNumber>
    </recommendedName>
</protein>
<evidence type="ECO:0000256" key="4">
    <source>
        <dbReference type="ARBA" id="ARBA00022771"/>
    </source>
</evidence>
<keyword evidence="5 9" id="KW-0833">Ubl conjugation pathway</keyword>
<comment type="function">
    <text evidence="9">Hydrolase that can remove conjugated ubiquitin from proteins and may therefore play an important regulatory role at the level of protein turnover by preventing degradation.</text>
</comment>